<name>D8U7D7_VOLCA</name>
<evidence type="ECO:0000313" key="2">
    <source>
        <dbReference type="EMBL" id="EFJ44467.1"/>
    </source>
</evidence>
<dbReference type="RefSeq" id="XP_002954574.1">
    <property type="nucleotide sequence ID" value="XM_002954528.1"/>
</dbReference>
<reference evidence="2 3" key="1">
    <citation type="journal article" date="2010" name="Science">
        <title>Genomic analysis of organismal complexity in the multicellular green alga Volvox carteri.</title>
        <authorList>
            <person name="Prochnik S.E."/>
            <person name="Umen J."/>
            <person name="Nedelcu A.M."/>
            <person name="Hallmann A."/>
            <person name="Miller S.M."/>
            <person name="Nishii I."/>
            <person name="Ferris P."/>
            <person name="Kuo A."/>
            <person name="Mitros T."/>
            <person name="Fritz-Laylin L.K."/>
            <person name="Hellsten U."/>
            <person name="Chapman J."/>
            <person name="Simakov O."/>
            <person name="Rensing S.A."/>
            <person name="Terry A."/>
            <person name="Pangilinan J."/>
            <person name="Kapitonov V."/>
            <person name="Jurka J."/>
            <person name="Salamov A."/>
            <person name="Shapiro H."/>
            <person name="Schmutz J."/>
            <person name="Grimwood J."/>
            <person name="Lindquist E."/>
            <person name="Lucas S."/>
            <person name="Grigoriev I.V."/>
            <person name="Schmitt R."/>
            <person name="Kirk D."/>
            <person name="Rokhsar D.S."/>
        </authorList>
    </citation>
    <scope>NUCLEOTIDE SEQUENCE [LARGE SCALE GENOMIC DNA]</scope>
    <source>
        <strain evidence="3">f. Nagariensis / Eve</strain>
    </source>
</reference>
<protein>
    <submittedName>
        <fullName evidence="2">Uncharacterized protein</fullName>
    </submittedName>
</protein>
<feature type="coiled-coil region" evidence="1">
    <location>
        <begin position="24"/>
        <end position="125"/>
    </location>
</feature>
<keyword evidence="1" id="KW-0175">Coiled coil</keyword>
<proteinExistence type="predicted"/>
<organism evidence="3">
    <name type="scientific">Volvox carteri f. nagariensis</name>
    <dbReference type="NCBI Taxonomy" id="3068"/>
    <lineage>
        <taxon>Eukaryota</taxon>
        <taxon>Viridiplantae</taxon>
        <taxon>Chlorophyta</taxon>
        <taxon>core chlorophytes</taxon>
        <taxon>Chlorophyceae</taxon>
        <taxon>CS clade</taxon>
        <taxon>Chlamydomonadales</taxon>
        <taxon>Volvocaceae</taxon>
        <taxon>Volvox</taxon>
    </lineage>
</organism>
<gene>
    <name evidence="2" type="ORF">VOLCADRAFT_95413</name>
</gene>
<dbReference type="EMBL" id="GL378364">
    <property type="protein sequence ID" value="EFJ44467.1"/>
    <property type="molecule type" value="Genomic_DNA"/>
</dbReference>
<dbReference type="AlphaFoldDB" id="D8U7D7"/>
<dbReference type="KEGG" id="vcn:VOLCADRAFT_95413"/>
<dbReference type="Proteomes" id="UP000001058">
    <property type="component" value="Unassembled WGS sequence"/>
</dbReference>
<dbReference type="STRING" id="3068.D8U7D7"/>
<dbReference type="OrthoDB" id="550258at2759"/>
<evidence type="ECO:0000256" key="1">
    <source>
        <dbReference type="SAM" id="Coils"/>
    </source>
</evidence>
<accession>D8U7D7</accession>
<sequence length="204" mass="21990">MQNRSFGGGGLGGAASADNYYRLLEHYGNLIAGQESQLAKLRQQRQALAAAAEGARQQRDAEAELAAAARARAAALQAERGTKQAELNAIQARSCTAHLSVQERNDSMRSEIQSLRNQLEALRETQYVNKEAFVERYGNWGGSGLSCLRVEAQIRAVLAALEPSGPDWHLVATLSALAQGQEGRNRYAAAGGLSPFPLRNQKTV</sequence>
<dbReference type="InParanoid" id="D8U7D7"/>
<evidence type="ECO:0000313" key="3">
    <source>
        <dbReference type="Proteomes" id="UP000001058"/>
    </source>
</evidence>
<keyword evidence="3" id="KW-1185">Reference proteome</keyword>
<dbReference type="GeneID" id="9624809"/>